<reference evidence="1 2" key="1">
    <citation type="journal article" date="2021" name="Elife">
        <title>Chloroplast acquisition without the gene transfer in kleptoplastic sea slugs, Plakobranchus ocellatus.</title>
        <authorList>
            <person name="Maeda T."/>
            <person name="Takahashi S."/>
            <person name="Yoshida T."/>
            <person name="Shimamura S."/>
            <person name="Takaki Y."/>
            <person name="Nagai Y."/>
            <person name="Toyoda A."/>
            <person name="Suzuki Y."/>
            <person name="Arimoto A."/>
            <person name="Ishii H."/>
            <person name="Satoh N."/>
            <person name="Nishiyama T."/>
            <person name="Hasebe M."/>
            <person name="Maruyama T."/>
            <person name="Minagawa J."/>
            <person name="Obokata J."/>
            <person name="Shigenobu S."/>
        </authorList>
    </citation>
    <scope>NUCLEOTIDE SEQUENCE [LARGE SCALE GENOMIC DNA]</scope>
</reference>
<protein>
    <submittedName>
        <fullName evidence="1">Uncharacterized protein</fullName>
    </submittedName>
</protein>
<organism evidence="1 2">
    <name type="scientific">Elysia marginata</name>
    <dbReference type="NCBI Taxonomy" id="1093978"/>
    <lineage>
        <taxon>Eukaryota</taxon>
        <taxon>Metazoa</taxon>
        <taxon>Spiralia</taxon>
        <taxon>Lophotrochozoa</taxon>
        <taxon>Mollusca</taxon>
        <taxon>Gastropoda</taxon>
        <taxon>Heterobranchia</taxon>
        <taxon>Euthyneura</taxon>
        <taxon>Panpulmonata</taxon>
        <taxon>Sacoglossa</taxon>
        <taxon>Placobranchoidea</taxon>
        <taxon>Plakobranchidae</taxon>
        <taxon>Elysia</taxon>
    </lineage>
</organism>
<comment type="caution">
    <text evidence="1">The sequence shown here is derived from an EMBL/GenBank/DDBJ whole genome shotgun (WGS) entry which is preliminary data.</text>
</comment>
<keyword evidence="2" id="KW-1185">Reference proteome</keyword>
<evidence type="ECO:0000313" key="1">
    <source>
        <dbReference type="EMBL" id="GFR77409.1"/>
    </source>
</evidence>
<dbReference type="Proteomes" id="UP000762676">
    <property type="component" value="Unassembled WGS sequence"/>
</dbReference>
<accession>A0AAV4FWC7</accession>
<dbReference type="EMBL" id="BMAT01000970">
    <property type="protein sequence ID" value="GFR77409.1"/>
    <property type="molecule type" value="Genomic_DNA"/>
</dbReference>
<evidence type="ECO:0000313" key="2">
    <source>
        <dbReference type="Proteomes" id="UP000762676"/>
    </source>
</evidence>
<gene>
    <name evidence="1" type="ORF">ElyMa_000507800</name>
</gene>
<proteinExistence type="predicted"/>
<dbReference type="AlphaFoldDB" id="A0AAV4FWC7"/>
<name>A0AAV4FWC7_9GAST</name>
<sequence>MVVSELFPAENLNARVEDILTLYNASLMARMTDYFTCPTDWSGAAETAAFQLGKDFGLKAQDARFGISDLDKALDRGIKQHIQHAAAMQYGANAMMRA</sequence>